<accession>A0A1F8EKL2</accession>
<keyword evidence="1" id="KW-1133">Transmembrane helix</keyword>
<organism evidence="2 3">
    <name type="scientific">Candidatus Yanofskybacteria bacterium RIFCSPHIGHO2_01_FULL_41_53</name>
    <dbReference type="NCBI Taxonomy" id="1802663"/>
    <lineage>
        <taxon>Bacteria</taxon>
        <taxon>Candidatus Yanofskyibacteriota</taxon>
    </lineage>
</organism>
<feature type="transmembrane region" description="Helical" evidence="1">
    <location>
        <begin position="15"/>
        <end position="39"/>
    </location>
</feature>
<proteinExistence type="predicted"/>
<keyword evidence="1" id="KW-0472">Membrane</keyword>
<name>A0A1F8EKL2_9BACT</name>
<evidence type="ECO:0000313" key="2">
    <source>
        <dbReference type="EMBL" id="OGN01387.1"/>
    </source>
</evidence>
<keyword evidence="1" id="KW-0812">Transmembrane</keyword>
<protein>
    <recommendedName>
        <fullName evidence="4">DUF4145 domain-containing protein</fullName>
    </recommendedName>
</protein>
<dbReference type="AlphaFoldDB" id="A0A1F8EKL2"/>
<evidence type="ECO:0000256" key="1">
    <source>
        <dbReference type="SAM" id="Phobius"/>
    </source>
</evidence>
<dbReference type="EMBL" id="MGJD01000006">
    <property type="protein sequence ID" value="OGN01387.1"/>
    <property type="molecule type" value="Genomic_DNA"/>
</dbReference>
<comment type="caution">
    <text evidence="2">The sequence shown here is derived from an EMBL/GenBank/DDBJ whole genome shotgun (WGS) entry which is preliminary data.</text>
</comment>
<gene>
    <name evidence="2" type="ORF">A2650_00695</name>
</gene>
<evidence type="ECO:0000313" key="3">
    <source>
        <dbReference type="Proteomes" id="UP000177117"/>
    </source>
</evidence>
<sequence length="169" mass="19373">MAQLINFFDANIAEILIRLKLTSVIFSVIFFAIAFYFIYEFRKLSRFKLLKAKSLIRPPKAAYGGASQSRWEEVVRHIESSSEAEWKLALIEADKLVDNLLKSAGFTGDTMGERLTNVEKGQLANLEGLWEAHKIRNKIVHDVNYFLRYGEAKRAVELYEKILEELGGI</sequence>
<dbReference type="Proteomes" id="UP000177117">
    <property type="component" value="Unassembled WGS sequence"/>
</dbReference>
<reference evidence="2 3" key="1">
    <citation type="journal article" date="2016" name="Nat. Commun.">
        <title>Thousands of microbial genomes shed light on interconnected biogeochemical processes in an aquifer system.</title>
        <authorList>
            <person name="Anantharaman K."/>
            <person name="Brown C.T."/>
            <person name="Hug L.A."/>
            <person name="Sharon I."/>
            <person name="Castelle C.J."/>
            <person name="Probst A.J."/>
            <person name="Thomas B.C."/>
            <person name="Singh A."/>
            <person name="Wilkins M.J."/>
            <person name="Karaoz U."/>
            <person name="Brodie E.L."/>
            <person name="Williams K.H."/>
            <person name="Hubbard S.S."/>
            <person name="Banfield J.F."/>
        </authorList>
    </citation>
    <scope>NUCLEOTIDE SEQUENCE [LARGE SCALE GENOMIC DNA]</scope>
</reference>
<evidence type="ECO:0008006" key="4">
    <source>
        <dbReference type="Google" id="ProtNLM"/>
    </source>
</evidence>